<feature type="transmembrane region" description="Helical" evidence="4">
    <location>
        <begin position="41"/>
        <end position="63"/>
    </location>
</feature>
<proteinExistence type="inferred from homology"/>
<protein>
    <recommendedName>
        <fullName evidence="5">Alpha/beta hydrolase fold-3 domain-containing protein</fullName>
    </recommendedName>
</protein>
<dbReference type="eggNOG" id="ENOG502RDZA">
    <property type="taxonomic scope" value="Eukaryota"/>
</dbReference>
<evidence type="ECO:0000256" key="4">
    <source>
        <dbReference type="SAM" id="Phobius"/>
    </source>
</evidence>
<name>G7DXU3_MIXOS</name>
<keyword evidence="4" id="KW-0472">Membrane</keyword>
<evidence type="ECO:0000259" key="5">
    <source>
        <dbReference type="Pfam" id="PF07859"/>
    </source>
</evidence>
<feature type="domain" description="Alpha/beta hydrolase fold-3" evidence="5">
    <location>
        <begin position="161"/>
        <end position="352"/>
    </location>
</feature>
<feature type="compositionally biased region" description="Basic residues" evidence="3">
    <location>
        <begin position="391"/>
        <end position="409"/>
    </location>
</feature>
<dbReference type="InterPro" id="IPR013094">
    <property type="entry name" value="AB_hydrolase_3"/>
</dbReference>
<dbReference type="PANTHER" id="PTHR48081">
    <property type="entry name" value="AB HYDROLASE SUPERFAMILY PROTEIN C4A8.06C"/>
    <property type="match status" value="1"/>
</dbReference>
<reference evidence="6 7" key="1">
    <citation type="journal article" date="2011" name="J. Gen. Appl. Microbiol.">
        <title>Draft genome sequencing of the enigmatic basidiomycete Mixia osmundae.</title>
        <authorList>
            <person name="Nishida H."/>
            <person name="Nagatsuka Y."/>
            <person name="Sugiyama J."/>
        </authorList>
    </citation>
    <scope>NUCLEOTIDE SEQUENCE [LARGE SCALE GENOMIC DNA]</scope>
    <source>
        <strain evidence="7">CBS 9802 / IAM 14324 / JCM 22182 / KY 12970</strain>
    </source>
</reference>
<feature type="compositionally biased region" description="Polar residues" evidence="3">
    <location>
        <begin position="418"/>
        <end position="435"/>
    </location>
</feature>
<dbReference type="OMA" id="GPENWID"/>
<comment type="similarity">
    <text evidence="1">Belongs to the 'GDXG' lipolytic enzyme family.</text>
</comment>
<comment type="caution">
    <text evidence="6">The sequence shown here is derived from an EMBL/GenBank/DDBJ whole genome shotgun (WGS) entry which is preliminary data.</text>
</comment>
<dbReference type="InterPro" id="IPR050300">
    <property type="entry name" value="GDXG_lipolytic_enzyme"/>
</dbReference>
<feature type="region of interest" description="Disordered" evidence="3">
    <location>
        <begin position="384"/>
        <end position="445"/>
    </location>
</feature>
<dbReference type="EMBL" id="BABT02000062">
    <property type="protein sequence ID" value="GAA95403.1"/>
    <property type="molecule type" value="Genomic_DNA"/>
</dbReference>
<evidence type="ECO:0000256" key="2">
    <source>
        <dbReference type="ARBA" id="ARBA00022801"/>
    </source>
</evidence>
<dbReference type="HOGENOM" id="CLU_485780_0_0_1"/>
<evidence type="ECO:0000256" key="1">
    <source>
        <dbReference type="ARBA" id="ARBA00010515"/>
    </source>
</evidence>
<evidence type="ECO:0000313" key="6">
    <source>
        <dbReference type="EMBL" id="GAA95403.1"/>
    </source>
</evidence>
<organism evidence="6 7">
    <name type="scientific">Mixia osmundae (strain CBS 9802 / IAM 14324 / JCM 22182 / KY 12970)</name>
    <dbReference type="NCBI Taxonomy" id="764103"/>
    <lineage>
        <taxon>Eukaryota</taxon>
        <taxon>Fungi</taxon>
        <taxon>Dikarya</taxon>
        <taxon>Basidiomycota</taxon>
        <taxon>Pucciniomycotina</taxon>
        <taxon>Mixiomycetes</taxon>
        <taxon>Mixiales</taxon>
        <taxon>Mixiaceae</taxon>
        <taxon>Mixia</taxon>
    </lineage>
</organism>
<dbReference type="PROSITE" id="PS01173">
    <property type="entry name" value="LIPASE_GDXG_HIS"/>
    <property type="match status" value="1"/>
</dbReference>
<dbReference type="GO" id="GO:0016787">
    <property type="term" value="F:hydrolase activity"/>
    <property type="evidence" value="ECO:0007669"/>
    <property type="project" value="UniProtKB-KW"/>
</dbReference>
<gene>
    <name evidence="6" type="primary">Mo02057</name>
    <name evidence="6" type="ORF">E5Q_02057</name>
</gene>
<keyword evidence="2" id="KW-0378">Hydrolase</keyword>
<dbReference type="InterPro" id="IPR002168">
    <property type="entry name" value="Lipase_GDXG_HIS_AS"/>
</dbReference>
<dbReference type="STRING" id="764103.G7DXU3"/>
<dbReference type="InterPro" id="IPR029058">
    <property type="entry name" value="AB_hydrolase_fold"/>
</dbReference>
<feature type="compositionally biased region" description="Basic residues" evidence="3">
    <location>
        <begin position="436"/>
        <end position="445"/>
    </location>
</feature>
<dbReference type="Pfam" id="PF07859">
    <property type="entry name" value="Abhydrolase_3"/>
    <property type="match status" value="1"/>
</dbReference>
<reference evidence="6 7" key="2">
    <citation type="journal article" date="2012" name="Open Biol.">
        <title>Characteristics of nucleosomes and linker DNA regions on the genome of the basidiomycete Mixia osmundae revealed by mono- and dinucleosome mapping.</title>
        <authorList>
            <person name="Nishida H."/>
            <person name="Kondo S."/>
            <person name="Matsumoto T."/>
            <person name="Suzuki Y."/>
            <person name="Yoshikawa H."/>
            <person name="Taylor T.D."/>
            <person name="Sugiyama J."/>
        </authorList>
    </citation>
    <scope>NUCLEOTIDE SEQUENCE [LARGE SCALE GENOMIC DNA]</scope>
    <source>
        <strain evidence="7">CBS 9802 / IAM 14324 / JCM 22182 / KY 12970</strain>
    </source>
</reference>
<dbReference type="RefSeq" id="XP_014569924.1">
    <property type="nucleotide sequence ID" value="XM_014714438.1"/>
</dbReference>
<dbReference type="Gene3D" id="3.40.50.1820">
    <property type="entry name" value="alpha/beta hydrolase"/>
    <property type="match status" value="1"/>
</dbReference>
<evidence type="ECO:0000256" key="3">
    <source>
        <dbReference type="SAM" id="MobiDB-lite"/>
    </source>
</evidence>
<keyword evidence="4" id="KW-1133">Transmembrane helix</keyword>
<accession>G7DXU3</accession>
<dbReference type="SUPFAM" id="SSF53474">
    <property type="entry name" value="alpha/beta-Hydrolases"/>
    <property type="match status" value="1"/>
</dbReference>
<keyword evidence="7" id="KW-1185">Reference proteome</keyword>
<dbReference type="PANTHER" id="PTHR48081:SF2">
    <property type="entry name" value="ALPHA_BETA-HYDROLASE"/>
    <property type="match status" value="1"/>
</dbReference>
<dbReference type="InParanoid" id="G7DXU3"/>
<sequence>MLLGLPLFRPKEQYAPLSLVDLTLFLATTAYNLVRAAAPSVLLDAFLTTCLYVIYILPFELAIERYYRRQRNYPAKLSLLQDLAIRIVRLAFAYYDTSIGRLFFSEKNIIALHKRRMGGRGAFDRNIALYRDADVQGYWIAPGRAQKLARGEAIGHNGFTLMYIHGGGFTLASPAFYLEFLLRICEELSKSGIASPAIFAISYTLVPEGRFPTQLSETAKAWQYLCRHSSVDTTRLGLAGDSAGACLSLSLMLYLREDSDERVAYPTYADSSSDDATVVQGSVDRRARFPIYPPVLPENQRIPKPSHAILISPWASLTTSISQDPSIRAHTATDFIDPQRLAHFARLYSCAQKTPARAGVMRFLKAKTKFLFPSFPLLPPFLSPMQSRSSSVRRPHRNGHHKSGTRSRQRSGEKQLNGRPSQQSTPQLGNGSSSRSRIRAGKNGKLRGEDYDDLSVILRHVEHCRLNPLLSPGDCTDQSWWTRSAPTKGTLIQYGSSEVLSSNIDILADRLRADIYGGGEVILSSRPLPHAWPQLLHYLGATSAERASGIKEIAAFIQMHL</sequence>
<evidence type="ECO:0000313" key="7">
    <source>
        <dbReference type="Proteomes" id="UP000009131"/>
    </source>
</evidence>
<dbReference type="OrthoDB" id="2152029at2759"/>
<dbReference type="Proteomes" id="UP000009131">
    <property type="component" value="Unassembled WGS sequence"/>
</dbReference>
<dbReference type="AlphaFoldDB" id="G7DXU3"/>
<keyword evidence="4" id="KW-0812">Transmembrane</keyword>
<feature type="transmembrane region" description="Helical" evidence="4">
    <location>
        <begin position="14"/>
        <end position="34"/>
    </location>
</feature>